<keyword evidence="5" id="KW-1185">Reference proteome</keyword>
<evidence type="ECO:0000313" key="4">
    <source>
        <dbReference type="EMBL" id="MCP8940734.1"/>
    </source>
</evidence>
<sequence>MTGTRRSSAGLDERRRRILYRSWHRGFREMDMIVGQFADAEIGDMTEAELDAFEHLIDAPDHDIYAWIADKTPTPSNYDTPIFRRLKAFHSHLGPIHV</sequence>
<dbReference type="SUPFAM" id="SSF109910">
    <property type="entry name" value="YgfY-like"/>
    <property type="match status" value="1"/>
</dbReference>
<organism evidence="4 5">
    <name type="scientific">Alsobacter ponti</name>
    <dbReference type="NCBI Taxonomy" id="2962936"/>
    <lineage>
        <taxon>Bacteria</taxon>
        <taxon>Pseudomonadati</taxon>
        <taxon>Pseudomonadota</taxon>
        <taxon>Alphaproteobacteria</taxon>
        <taxon>Hyphomicrobiales</taxon>
        <taxon>Alsobacteraceae</taxon>
        <taxon>Alsobacter</taxon>
    </lineage>
</organism>
<dbReference type="RefSeq" id="WP_254745801.1">
    <property type="nucleotide sequence ID" value="NZ_JANCLU010000026.1"/>
</dbReference>
<dbReference type="EMBL" id="JANCLU010000026">
    <property type="protein sequence ID" value="MCP8940734.1"/>
    <property type="molecule type" value="Genomic_DNA"/>
</dbReference>
<dbReference type="Pfam" id="PF03937">
    <property type="entry name" value="Sdh5"/>
    <property type="match status" value="1"/>
</dbReference>
<dbReference type="PANTHER" id="PTHR12469:SF2">
    <property type="entry name" value="SUCCINATE DEHYDROGENASE ASSEMBLY FACTOR 2, MITOCHONDRIAL"/>
    <property type="match status" value="1"/>
</dbReference>
<proteinExistence type="inferred from homology"/>
<evidence type="ECO:0000313" key="5">
    <source>
        <dbReference type="Proteomes" id="UP001205890"/>
    </source>
</evidence>
<comment type="similarity">
    <text evidence="1">Belongs to the SdhE FAD assembly factor family.</text>
</comment>
<evidence type="ECO:0000256" key="1">
    <source>
        <dbReference type="ARBA" id="ARBA00008571"/>
    </source>
</evidence>
<name>A0ABT1LH27_9HYPH</name>
<dbReference type="InterPro" id="IPR036714">
    <property type="entry name" value="SDH_sf"/>
</dbReference>
<accession>A0ABT1LH27</accession>
<keyword evidence="3" id="KW-0143">Chaperone</keyword>
<evidence type="ECO:0000256" key="3">
    <source>
        <dbReference type="ARBA" id="ARBA00023186"/>
    </source>
</evidence>
<protein>
    <recommendedName>
        <fullName evidence="2">FAD assembly factor SdhE</fullName>
    </recommendedName>
</protein>
<reference evidence="4 5" key="1">
    <citation type="submission" date="2022-07" db="EMBL/GenBank/DDBJ databases">
        <authorList>
            <person name="Li W.-J."/>
            <person name="Deng Q.-Q."/>
        </authorList>
    </citation>
    <scope>NUCLEOTIDE SEQUENCE [LARGE SCALE GENOMIC DNA]</scope>
    <source>
        <strain evidence="4 5">SYSU M60028</strain>
    </source>
</reference>
<dbReference type="Gene3D" id="1.10.150.250">
    <property type="entry name" value="Flavinator of succinate dehydrogenase"/>
    <property type="match status" value="1"/>
</dbReference>
<dbReference type="InterPro" id="IPR005631">
    <property type="entry name" value="SDH"/>
</dbReference>
<dbReference type="PANTHER" id="PTHR12469">
    <property type="entry name" value="PROTEIN EMI5 HOMOLOG, MITOCHONDRIAL"/>
    <property type="match status" value="1"/>
</dbReference>
<dbReference type="Proteomes" id="UP001205890">
    <property type="component" value="Unassembled WGS sequence"/>
</dbReference>
<comment type="caution">
    <text evidence="4">The sequence shown here is derived from an EMBL/GenBank/DDBJ whole genome shotgun (WGS) entry which is preliminary data.</text>
</comment>
<gene>
    <name evidence="4" type="ORF">NK718_19585</name>
</gene>
<evidence type="ECO:0000256" key="2">
    <source>
        <dbReference type="ARBA" id="ARBA00019418"/>
    </source>
</evidence>